<dbReference type="GO" id="GO:0003972">
    <property type="term" value="F:RNA ligase (ATP) activity"/>
    <property type="evidence" value="ECO:0007669"/>
    <property type="project" value="InterPro"/>
</dbReference>
<dbReference type="eggNOG" id="ENOG502QQB9">
    <property type="taxonomic scope" value="Eukaryota"/>
</dbReference>
<dbReference type="PANTHER" id="PTHR32004:SF1">
    <property type="entry name" value="TRNA LIGASE"/>
    <property type="match status" value="1"/>
</dbReference>
<dbReference type="HOGENOM" id="CLU_010316_0_0_1"/>
<dbReference type="InterPro" id="IPR015966">
    <property type="entry name" value="tRNA_lig_kin_fungi"/>
</dbReference>
<evidence type="ECO:0000313" key="5">
    <source>
        <dbReference type="EMBL" id="CCF54985.1"/>
    </source>
</evidence>
<dbReference type="InterPro" id="IPR027417">
    <property type="entry name" value="P-loop_NTPase"/>
</dbReference>
<feature type="domain" description="tRNA ligase kinase" evidence="3">
    <location>
        <begin position="564"/>
        <end position="713"/>
    </location>
</feature>
<dbReference type="GO" id="GO:0005634">
    <property type="term" value="C:nucleus"/>
    <property type="evidence" value="ECO:0007669"/>
    <property type="project" value="TreeGrafter"/>
</dbReference>
<dbReference type="EMBL" id="CAGI01000197">
    <property type="protein sequence ID" value="CCF54985.1"/>
    <property type="molecule type" value="Genomic_DNA"/>
</dbReference>
<dbReference type="Proteomes" id="UP000006174">
    <property type="component" value="Unassembled WGS sequence"/>
</dbReference>
<keyword evidence="5" id="KW-0436">Ligase</keyword>
<name>I2G742_USTHO</name>
<reference evidence="5 6" key="1">
    <citation type="journal article" date="2012" name="Plant Cell">
        <title>Genome comparison of barley and maize smut fungi reveals targeted loss of RNA silencing components and species-specific presence of transposable elements.</title>
        <authorList>
            <person name="Laurie J.D."/>
            <person name="Ali S."/>
            <person name="Linning R."/>
            <person name="Mannhaupt G."/>
            <person name="Wong P."/>
            <person name="Gueldener U."/>
            <person name="Muensterkoetter M."/>
            <person name="Moore R."/>
            <person name="Kahmann R."/>
            <person name="Bakkeren G."/>
            <person name="Schirawski J."/>
        </authorList>
    </citation>
    <scope>NUCLEOTIDE SEQUENCE [LARGE SCALE GENOMIC DNA]</scope>
    <source>
        <strain evidence="6">Uh4875-4</strain>
    </source>
</reference>
<organism evidence="5 6">
    <name type="scientific">Ustilago hordei</name>
    <name type="common">Barley covered smut fungus</name>
    <dbReference type="NCBI Taxonomy" id="120017"/>
    <lineage>
        <taxon>Eukaryota</taxon>
        <taxon>Fungi</taxon>
        <taxon>Dikarya</taxon>
        <taxon>Basidiomycota</taxon>
        <taxon>Ustilaginomycotina</taxon>
        <taxon>Ustilaginomycetes</taxon>
        <taxon>Ustilaginales</taxon>
        <taxon>Ustilaginaceae</taxon>
        <taxon>Ustilago</taxon>
    </lineage>
</organism>
<dbReference type="Pfam" id="PF09511">
    <property type="entry name" value="RNA_lig_T4_1"/>
    <property type="match status" value="1"/>
</dbReference>
<evidence type="ECO:0000313" key="6">
    <source>
        <dbReference type="Proteomes" id="UP000006174"/>
    </source>
</evidence>
<dbReference type="Pfam" id="PF08303">
    <property type="entry name" value="tRNA_lig_kinase"/>
    <property type="match status" value="1"/>
</dbReference>
<dbReference type="OMA" id="FQDWDYK"/>
<keyword evidence="6" id="KW-1185">Reference proteome</keyword>
<protein>
    <submittedName>
        <fullName evidence="5">Related to TRL1-tRNA ligase</fullName>
    </submittedName>
</protein>
<dbReference type="InterPro" id="IPR015965">
    <property type="entry name" value="tRNA_lig_PDEase"/>
</dbReference>
<dbReference type="STRING" id="1128400.I2G742"/>
<accession>I2G742</accession>
<feature type="domain" description="tRNA ligase phosphodiesterase" evidence="2">
    <location>
        <begin position="761"/>
        <end position="1004"/>
    </location>
</feature>
<evidence type="ECO:0000259" key="4">
    <source>
        <dbReference type="Pfam" id="PF09511"/>
    </source>
</evidence>
<feature type="region of interest" description="Disordered" evidence="1">
    <location>
        <begin position="1"/>
        <end position="30"/>
    </location>
</feature>
<dbReference type="GO" id="GO:0006388">
    <property type="term" value="P:tRNA splicing, via endonucleolytic cleavage and ligation"/>
    <property type="evidence" value="ECO:0007669"/>
    <property type="project" value="InterPro"/>
</dbReference>
<comment type="caution">
    <text evidence="5">The sequence shown here is derived from an EMBL/GenBank/DDBJ whole genome shotgun (WGS) entry which is preliminary data.</text>
</comment>
<dbReference type="AlphaFoldDB" id="I2G742"/>
<dbReference type="PANTHER" id="PTHR32004">
    <property type="entry name" value="TRNA LIGASE"/>
    <property type="match status" value="1"/>
</dbReference>
<proteinExistence type="predicted"/>
<dbReference type="Gene3D" id="3.40.50.300">
    <property type="entry name" value="P-loop containing nucleotide triphosphate hydrolases"/>
    <property type="match status" value="1"/>
</dbReference>
<sequence length="1007" mass="112189">MSATDATDTSHIEAEDVATTTSASEPIKVPNSPTSAFAALSLSDTSPSSSIFTPLHLAELASSTALVSALDNARKAPKPLVRSTGHLVPIPHSPTSQNHHLLSWKVSEFAYRKTTSLDSELPTLARGLFTERLSGPTPSSSEPQHRIVVRGYDKFFNLGELSWVKCESIARYTTPPYLLTFKENGCIIFIAALSPTQLVVTSKHSLGSIEGTEITHAQKGHEWMLKHLSTRGRTEEELASELWKRNETAAFELCDDSFEEHVLAYSEARSGLHLHGLNKNAAKFSTRSMPEVDAFAKQWGFIPTRWIQLGTLGEVDKVTKEIEQTGAWDGEPIEGFVIRTHMPGAEEMERIKEKEARDKVVRPPYEPGQAWFYKVKFDEPYLMYRDWRELARKMVREKQEWEAKLCTLPSDAIASSSNTTPAEREPEQRKVDLAVESQNGEPPSKSALKKAKKAKAKLAAKALSSSRAAAQSAGLVPPQPPQPRSKRPETLLFIQWCYDRLYGNPQAGVKAQPGLFAPLAKNKGIIAMRDAFLAYLASRPSFSSSSANPAEGVREDERPYTQTVLAPIAVPGCGKTILALALGELFGVGMVQSDDFKAKKGFLAAIEKDLRTHAADGEYVLFVDKNNHLLQHRDELIDLCSKLSARNPLAQGSKKKQPAEVGRIRTIALAWDLDSVPLNTLHRLCAERVEKRGDNHQTLVADTEAEGKVRGVKSHELVLWRFLEALETFGEKERLGEGREGYGDSSFQHVVKLSVHASAEENLGRVIEEVGEVVGWTMPSEGRIQSALKKALEWRVSKKANADKKKAKEEKKAENDGKVLAPRYFGLAVELDVRSALDSILSGTEDGDSAAEFYKSVKAGGRINLRPHITLVHNSNLCLPDSDTEPNEADRKWQFYTQLLASNRSRSTDSVFKITLSTLLYETDRLLTWPIDKITPPAEMEDKFWELHEKDWVPHITIATRDHEVRPFEANRVVQQWLENGKRQTDKIRAIKFNDQLTVEARVFGMT</sequence>
<dbReference type="InterPro" id="IPR019039">
    <property type="entry name" value="T4-Rnl1-like_N"/>
</dbReference>
<feature type="domain" description="T4 RNA ligase 1-like N-terminal" evidence="4">
    <location>
        <begin position="125"/>
        <end position="382"/>
    </location>
</feature>
<evidence type="ECO:0000256" key="1">
    <source>
        <dbReference type="SAM" id="MobiDB-lite"/>
    </source>
</evidence>
<dbReference type="GO" id="GO:0005524">
    <property type="term" value="F:ATP binding"/>
    <property type="evidence" value="ECO:0007669"/>
    <property type="project" value="InterPro"/>
</dbReference>
<dbReference type="Pfam" id="PF08302">
    <property type="entry name" value="tRNA_lig_CPD"/>
    <property type="match status" value="1"/>
</dbReference>
<evidence type="ECO:0000259" key="2">
    <source>
        <dbReference type="Pfam" id="PF08302"/>
    </source>
</evidence>
<evidence type="ECO:0000259" key="3">
    <source>
        <dbReference type="Pfam" id="PF08303"/>
    </source>
</evidence>
<gene>
    <name evidence="5" type="ORF">UHOR_01309</name>
</gene>